<dbReference type="PANTHER" id="PTHR43095">
    <property type="entry name" value="SUGAR KINASE"/>
    <property type="match status" value="1"/>
</dbReference>
<dbReference type="InterPro" id="IPR018484">
    <property type="entry name" value="FGGY_N"/>
</dbReference>
<dbReference type="OrthoDB" id="9805576at2"/>
<organism evidence="13 14">
    <name type="scientific">Paenibacillus albus</name>
    <dbReference type="NCBI Taxonomy" id="2495582"/>
    <lineage>
        <taxon>Bacteria</taxon>
        <taxon>Bacillati</taxon>
        <taxon>Bacillota</taxon>
        <taxon>Bacilli</taxon>
        <taxon>Bacillales</taxon>
        <taxon>Paenibacillaceae</taxon>
        <taxon>Paenibacillus</taxon>
    </lineage>
</organism>
<evidence type="ECO:0000256" key="1">
    <source>
        <dbReference type="ARBA" id="ARBA00009156"/>
    </source>
</evidence>
<gene>
    <name evidence="8 10 13" type="primary">xylB</name>
    <name evidence="13" type="ORF">EJC50_09930</name>
</gene>
<evidence type="ECO:0000256" key="7">
    <source>
        <dbReference type="ARBA" id="ARBA00023277"/>
    </source>
</evidence>
<feature type="site" description="Important for activity" evidence="8">
    <location>
        <position position="8"/>
    </location>
</feature>
<dbReference type="GO" id="GO:0005524">
    <property type="term" value="F:ATP binding"/>
    <property type="evidence" value="ECO:0007669"/>
    <property type="project" value="UniProtKB-UniRule"/>
</dbReference>
<evidence type="ECO:0000256" key="8">
    <source>
        <dbReference type="HAMAP-Rule" id="MF_02220"/>
    </source>
</evidence>
<evidence type="ECO:0000256" key="10">
    <source>
        <dbReference type="RuleBase" id="RU364073"/>
    </source>
</evidence>
<dbReference type="InterPro" id="IPR006000">
    <property type="entry name" value="Xylulokinase"/>
</dbReference>
<evidence type="ECO:0000259" key="11">
    <source>
        <dbReference type="Pfam" id="PF00370"/>
    </source>
</evidence>
<comment type="catalytic activity">
    <reaction evidence="8 10">
        <text>D-xylulose + ATP = D-xylulose 5-phosphate + ADP + H(+)</text>
        <dbReference type="Rhea" id="RHEA:10964"/>
        <dbReference type="ChEBI" id="CHEBI:15378"/>
        <dbReference type="ChEBI" id="CHEBI:17140"/>
        <dbReference type="ChEBI" id="CHEBI:30616"/>
        <dbReference type="ChEBI" id="CHEBI:57737"/>
        <dbReference type="ChEBI" id="CHEBI:456216"/>
        <dbReference type="EC" id="2.7.1.17"/>
    </reaction>
</comment>
<reference evidence="14" key="1">
    <citation type="submission" date="2018-12" db="EMBL/GenBank/DDBJ databases">
        <title>Genome sequence of Peanibacillus sp.</title>
        <authorList>
            <person name="Subramani G."/>
            <person name="Srinivasan S."/>
            <person name="Kim M.K."/>
        </authorList>
    </citation>
    <scope>NUCLEOTIDE SEQUENCE [LARGE SCALE GENOMIC DNA]</scope>
    <source>
        <strain evidence="14">18JY67-1</strain>
    </source>
</reference>
<comment type="similarity">
    <text evidence="1 8 9">Belongs to the FGGY kinase family.</text>
</comment>
<dbReference type="InterPro" id="IPR043129">
    <property type="entry name" value="ATPase_NBD"/>
</dbReference>
<comment type="function">
    <text evidence="8">Catalyzes the phosphorylation of D-xylulose to D-xylulose 5-phosphate.</text>
</comment>
<evidence type="ECO:0000259" key="12">
    <source>
        <dbReference type="Pfam" id="PF02782"/>
    </source>
</evidence>
<evidence type="ECO:0000313" key="14">
    <source>
        <dbReference type="Proteomes" id="UP000272528"/>
    </source>
</evidence>
<dbReference type="PANTHER" id="PTHR43095:SF5">
    <property type="entry name" value="XYLULOSE KINASE"/>
    <property type="match status" value="1"/>
</dbReference>
<feature type="active site" description="Proton acceptor" evidence="8">
    <location>
        <position position="240"/>
    </location>
</feature>
<dbReference type="Proteomes" id="UP000272528">
    <property type="component" value="Chromosome"/>
</dbReference>
<dbReference type="InterPro" id="IPR000577">
    <property type="entry name" value="Carb_kinase_FGGY"/>
</dbReference>
<sequence>MSLLMGIDIGTSSVKSMVMDTSGKVLGFAQLEYDIDIPVSGYAEQNPEQWWDLAKRTSAQAIINAGIDGGSLAGIGFSGQMHGLVALDKEGQVLRPSIIWCDQRSIPQKAVLESAFSTEELGNMVQNSVSTGFLILSLMWMKENEPDLYSLIDRVMLPKDYVRYRLTGELGTDMTDASGTSAYATASLGWSEELIQSVGIDSKLLPLVGKPWEIAGYVTGQAESESCFLAGTPVVYGGADQAMQAVGNGIIEPGDLSVTIGTGGQLFTTIDQPVYDKKLRTHTYVHAVPSRWYLLGATMSAGLSLKWLASQILKSDDYKSLDLKAKEVPAGSEGLLFLPYLTGDRTPHMDPHASGMFIGLKLDHNDAHLIRAVLEGVCYSLRDGVEIIRSLGVDPGRIIISGGGAKSLLWSQILADILNRDVYVSTTEEQACVGAAIMAGVGVKLYETVEQACQTIVKLNENPVRPNADNRAVYDRQYAVYSKLYECNRELFPMLNTNTNEIGALK</sequence>
<name>A0A3Q8X570_9BACL</name>
<feature type="binding site" evidence="8">
    <location>
        <begin position="81"/>
        <end position="82"/>
    </location>
    <ligand>
        <name>substrate</name>
    </ligand>
</feature>
<dbReference type="HAMAP" id="MF_02220">
    <property type="entry name" value="XylB"/>
    <property type="match status" value="1"/>
</dbReference>
<dbReference type="RefSeq" id="WP_126015004.1">
    <property type="nucleotide sequence ID" value="NZ_CP034437.1"/>
</dbReference>
<dbReference type="KEGG" id="palb:EJC50_09930"/>
<dbReference type="GO" id="GO:0005998">
    <property type="term" value="P:xylulose catabolic process"/>
    <property type="evidence" value="ECO:0007669"/>
    <property type="project" value="UniProtKB-UniRule"/>
</dbReference>
<keyword evidence="14" id="KW-1185">Reference proteome</keyword>
<evidence type="ECO:0000256" key="3">
    <source>
        <dbReference type="ARBA" id="ARBA00022679"/>
    </source>
</evidence>
<dbReference type="InterPro" id="IPR050406">
    <property type="entry name" value="FGGY_Carb_Kinase"/>
</dbReference>
<keyword evidence="7 8" id="KW-0119">Carbohydrate metabolism</keyword>
<keyword evidence="2 8" id="KW-0859">Xylose metabolism</keyword>
<dbReference type="InterPro" id="IPR018485">
    <property type="entry name" value="FGGY_C"/>
</dbReference>
<dbReference type="SUPFAM" id="SSF53067">
    <property type="entry name" value="Actin-like ATPase domain"/>
    <property type="match status" value="2"/>
</dbReference>
<dbReference type="CDD" id="cd07808">
    <property type="entry name" value="ASKHA_NBD_FGGY_EcXK-like"/>
    <property type="match status" value="1"/>
</dbReference>
<keyword evidence="3 8" id="KW-0808">Transferase</keyword>
<evidence type="ECO:0000313" key="13">
    <source>
        <dbReference type="EMBL" id="AZN39933.1"/>
    </source>
</evidence>
<evidence type="ECO:0000256" key="6">
    <source>
        <dbReference type="ARBA" id="ARBA00022840"/>
    </source>
</evidence>
<evidence type="ECO:0000256" key="2">
    <source>
        <dbReference type="ARBA" id="ARBA00022629"/>
    </source>
</evidence>
<dbReference type="EC" id="2.7.1.17" evidence="8 10"/>
<dbReference type="GO" id="GO:0042732">
    <property type="term" value="P:D-xylose metabolic process"/>
    <property type="evidence" value="ECO:0007669"/>
    <property type="project" value="UniProtKB-KW"/>
</dbReference>
<proteinExistence type="inferred from homology"/>
<keyword evidence="4 8" id="KW-0547">Nucleotide-binding</keyword>
<protein>
    <recommendedName>
        <fullName evidence="8 10">Xylulose kinase</fullName>
        <shortName evidence="8 10">Xylulokinase</shortName>
        <ecNumber evidence="8 10">2.7.1.17</ecNumber>
    </recommendedName>
</protein>
<feature type="domain" description="Carbohydrate kinase FGGY C-terminal" evidence="12">
    <location>
        <begin position="257"/>
        <end position="441"/>
    </location>
</feature>
<dbReference type="PIRSF" id="PIRSF000538">
    <property type="entry name" value="GlpK"/>
    <property type="match status" value="1"/>
</dbReference>
<feature type="domain" description="Carbohydrate kinase FGGY N-terminal" evidence="11">
    <location>
        <begin position="4"/>
        <end position="247"/>
    </location>
</feature>
<dbReference type="NCBIfam" id="TIGR01312">
    <property type="entry name" value="XylB"/>
    <property type="match status" value="1"/>
</dbReference>
<dbReference type="AlphaFoldDB" id="A0A3Q8X570"/>
<dbReference type="PROSITE" id="PS00445">
    <property type="entry name" value="FGGY_KINASES_2"/>
    <property type="match status" value="1"/>
</dbReference>
<dbReference type="GO" id="GO:0004856">
    <property type="term" value="F:D-xylulokinase activity"/>
    <property type="evidence" value="ECO:0007669"/>
    <property type="project" value="UniProtKB-UniRule"/>
</dbReference>
<dbReference type="EMBL" id="CP034437">
    <property type="protein sequence ID" value="AZN39933.1"/>
    <property type="molecule type" value="Genomic_DNA"/>
</dbReference>
<dbReference type="Gene3D" id="3.30.420.40">
    <property type="match status" value="2"/>
</dbReference>
<evidence type="ECO:0000256" key="4">
    <source>
        <dbReference type="ARBA" id="ARBA00022741"/>
    </source>
</evidence>
<evidence type="ECO:0000256" key="9">
    <source>
        <dbReference type="RuleBase" id="RU003733"/>
    </source>
</evidence>
<accession>A0A3Q8X570</accession>
<dbReference type="Pfam" id="PF02782">
    <property type="entry name" value="FGGY_C"/>
    <property type="match status" value="1"/>
</dbReference>
<keyword evidence="6 8" id="KW-0067">ATP-binding</keyword>
<keyword evidence="5 8" id="KW-0418">Kinase</keyword>
<evidence type="ECO:0000256" key="5">
    <source>
        <dbReference type="ARBA" id="ARBA00022777"/>
    </source>
</evidence>
<dbReference type="Pfam" id="PF00370">
    <property type="entry name" value="FGGY_N"/>
    <property type="match status" value="1"/>
</dbReference>
<dbReference type="InterPro" id="IPR018483">
    <property type="entry name" value="Carb_kinase_FGGY_CS"/>
</dbReference>